<dbReference type="EMBL" id="CP002690">
    <property type="protein sequence ID" value="AEE14022.1"/>
    <property type="molecule type" value="Genomic_DNA"/>
</dbReference>
<dbReference type="eggNOG" id="ENOG5032S93">
    <property type="taxonomic scope" value="Bacteria"/>
</dbReference>
<proteinExistence type="predicted"/>
<dbReference type="HOGENOM" id="CLU_134949_0_0_9"/>
<dbReference type="AlphaFoldDB" id="M1E4D0"/>
<evidence type="ECO:0000313" key="2">
    <source>
        <dbReference type="Proteomes" id="UP000011765"/>
    </source>
</evidence>
<gene>
    <name evidence="1" type="ORF">Thena_0376</name>
</gene>
<accession>M1E4D0</accession>
<protein>
    <submittedName>
        <fullName evidence="1">Uncharacterized protein</fullName>
    </submittedName>
</protein>
<evidence type="ECO:0000313" key="1">
    <source>
        <dbReference type="EMBL" id="AEE14022.1"/>
    </source>
</evidence>
<sequence>MINWQYYPKFSNLPEFVDQVLQAFVFNEEKIDSSKNSLTRQNIFSIIENELKELGFEIKIDSRNSEGEIELPVYYGLNGKPELSFFAESYQKDYKCVIDISGNDNKSINRCYRVLLQSSIIPAVEYLIMALPNKPSNPSQFLKIKEFLDVLYSSKQNINLNGLLIIGY</sequence>
<reference evidence="1 2" key="1">
    <citation type="submission" date="2011-04" db="EMBL/GenBank/DDBJ databases">
        <title>The complete genome of Thermodesulfobium narugense DSM 14796.</title>
        <authorList>
            <consortium name="US DOE Joint Genome Institute (JGI-PGF)"/>
            <person name="Lucas S."/>
            <person name="Han J."/>
            <person name="Lapidus A."/>
            <person name="Bruce D."/>
            <person name="Goodwin L."/>
            <person name="Pitluck S."/>
            <person name="Peters L."/>
            <person name="Kyrpides N."/>
            <person name="Mavromatis K."/>
            <person name="Pagani I."/>
            <person name="Ivanova N."/>
            <person name="Ovchinnikova G."/>
            <person name="Zhang X."/>
            <person name="Saunders L."/>
            <person name="Detter J.C."/>
            <person name="Tapia R."/>
            <person name="Han C."/>
            <person name="Land M."/>
            <person name="Hauser L."/>
            <person name="Markowitz V."/>
            <person name="Cheng J.-F."/>
            <person name="Hugenholtz P."/>
            <person name="Woyke T."/>
            <person name="Wu D."/>
            <person name="Spring S."/>
            <person name="Schroeder M."/>
            <person name="Brambilla E."/>
            <person name="Klenk H.-P."/>
            <person name="Eisen J.A."/>
        </authorList>
    </citation>
    <scope>NUCLEOTIDE SEQUENCE [LARGE SCALE GENOMIC DNA]</scope>
    <source>
        <strain evidence="1 2">DSM 14796</strain>
    </source>
</reference>
<name>M1E4D0_9BACT</name>
<dbReference type="OrthoDB" id="2087554at2"/>
<dbReference type="RefSeq" id="WP_013755751.1">
    <property type="nucleotide sequence ID" value="NC_015499.1"/>
</dbReference>
<dbReference type="STRING" id="747365.Thena_0376"/>
<dbReference type="KEGG" id="tnr:Thena_0376"/>
<dbReference type="Proteomes" id="UP000011765">
    <property type="component" value="Chromosome"/>
</dbReference>
<keyword evidence="2" id="KW-1185">Reference proteome</keyword>
<organism evidence="1 2">
    <name type="scientific">Thermodesulfobium narugense DSM 14796</name>
    <dbReference type="NCBI Taxonomy" id="747365"/>
    <lineage>
        <taxon>Bacteria</taxon>
        <taxon>Pseudomonadati</taxon>
        <taxon>Thermodesulfobiota</taxon>
        <taxon>Thermodesulfobiia</taxon>
        <taxon>Thermodesulfobiales</taxon>
        <taxon>Thermodesulfobiaceae</taxon>
        <taxon>Thermodesulfobium</taxon>
    </lineage>
</organism>